<dbReference type="SMART" id="SM00116">
    <property type="entry name" value="CBS"/>
    <property type="match status" value="3"/>
</dbReference>
<dbReference type="Proteomes" id="UP000095009">
    <property type="component" value="Unassembled WGS sequence"/>
</dbReference>
<dbReference type="Pfam" id="PF00571">
    <property type="entry name" value="CBS"/>
    <property type="match status" value="2"/>
</dbReference>
<proteinExistence type="inferred from homology"/>
<keyword evidence="4" id="KW-0677">Repeat</keyword>
<dbReference type="GO" id="GO:0030071">
    <property type="term" value="P:regulation of mitotic metaphase/anaphase transition"/>
    <property type="evidence" value="ECO:0007669"/>
    <property type="project" value="InterPro"/>
</dbReference>
<dbReference type="PROSITE" id="PS51371">
    <property type="entry name" value="CBS"/>
    <property type="match status" value="2"/>
</dbReference>
<dbReference type="CDD" id="cd02205">
    <property type="entry name" value="CBS_pair_SF"/>
    <property type="match status" value="1"/>
</dbReference>
<keyword evidence="11" id="KW-1185">Reference proteome</keyword>
<evidence type="ECO:0000256" key="2">
    <source>
        <dbReference type="ARBA" id="ARBA00006624"/>
    </source>
</evidence>
<accession>A0A1E3PRR5</accession>
<feature type="compositionally biased region" description="Basic and acidic residues" evidence="8">
    <location>
        <begin position="478"/>
        <end position="490"/>
    </location>
</feature>
<dbReference type="InterPro" id="IPR050511">
    <property type="entry name" value="AMPK_gamma/SDS23_families"/>
</dbReference>
<evidence type="ECO:0000313" key="10">
    <source>
        <dbReference type="EMBL" id="ODQ68111.1"/>
    </source>
</evidence>
<dbReference type="GO" id="GO:0005737">
    <property type="term" value="C:cytoplasm"/>
    <property type="evidence" value="ECO:0007669"/>
    <property type="project" value="UniProtKB-SubCell"/>
</dbReference>
<dbReference type="Gene3D" id="3.10.580.10">
    <property type="entry name" value="CBS-domain"/>
    <property type="match status" value="2"/>
</dbReference>
<dbReference type="OrthoDB" id="449052at2759"/>
<feature type="compositionally biased region" description="Low complexity" evidence="8">
    <location>
        <begin position="16"/>
        <end position="29"/>
    </location>
</feature>
<evidence type="ECO:0000256" key="6">
    <source>
        <dbReference type="PIRNR" id="PIRNR018148"/>
    </source>
</evidence>
<name>A0A1E3PRR5_9ASCO</name>
<dbReference type="InterPro" id="IPR046342">
    <property type="entry name" value="CBS_dom_sf"/>
</dbReference>
<feature type="domain" description="CBS" evidence="9">
    <location>
        <begin position="225"/>
        <end position="286"/>
    </location>
</feature>
<feature type="domain" description="CBS" evidence="9">
    <location>
        <begin position="302"/>
        <end position="359"/>
    </location>
</feature>
<evidence type="ECO:0000256" key="7">
    <source>
        <dbReference type="PROSITE-ProRule" id="PRU00703"/>
    </source>
</evidence>
<dbReference type="STRING" id="857566.A0A1E3PRR5"/>
<sequence length="490" mass="52669">MSYNPSSSPDRTRRLSGSSPTSSSNSTGTPPIPTSPGFRQPTASASGLATSPKPLSGAGSGRKGSIADILATPPPIQSSSSSASGSNLSLHVLKSTSTGGSTPASPSNSNLLSPHNIEVESLQWQDVPLSQLVQKESLVFVSNETPVESAFETLVSHNFTSLPIKVSPRDLSVSHTFDYADLNAYLLLVLGHNNHTRLLTPADEDYLTRARNGQPVPVKFAASIQAKDPFMSLKDTHTISEAIDILASGVHRVAVTDSKHQDEVVGILSQRRLVRFIWENGRRFKSLEATFQSTLSELGISGNHHVIAIPGDALVIDALIKMRDENISSLAVVDASYNLLGNISIVDVKHVTKSSSSPLLRSTCLHFLSVILNSRGLRDGKDSFPVFHVTRKTTFGRTVAKLVATQSHRLWIVQDDSELNYQGSIQKSNQNSCAAAGKLIGVLSLTDILNVLATVAGKTLDPHSARRQRRSSSSVSRESVKKHLESLRQP</sequence>
<reference evidence="10 11" key="1">
    <citation type="journal article" date="2016" name="Proc. Natl. Acad. Sci. U.S.A.">
        <title>Comparative genomics of biotechnologically important yeasts.</title>
        <authorList>
            <person name="Riley R."/>
            <person name="Haridas S."/>
            <person name="Wolfe K.H."/>
            <person name="Lopes M.R."/>
            <person name="Hittinger C.T."/>
            <person name="Goeker M."/>
            <person name="Salamov A.A."/>
            <person name="Wisecaver J.H."/>
            <person name="Long T.M."/>
            <person name="Calvey C.H."/>
            <person name="Aerts A.L."/>
            <person name="Barry K.W."/>
            <person name="Choi C."/>
            <person name="Clum A."/>
            <person name="Coughlan A.Y."/>
            <person name="Deshpande S."/>
            <person name="Douglass A.P."/>
            <person name="Hanson S.J."/>
            <person name="Klenk H.-P."/>
            <person name="LaButti K.M."/>
            <person name="Lapidus A."/>
            <person name="Lindquist E.A."/>
            <person name="Lipzen A.M."/>
            <person name="Meier-Kolthoff J.P."/>
            <person name="Ohm R.A."/>
            <person name="Otillar R.P."/>
            <person name="Pangilinan J.L."/>
            <person name="Peng Y."/>
            <person name="Rokas A."/>
            <person name="Rosa C.A."/>
            <person name="Scheuner C."/>
            <person name="Sibirny A.A."/>
            <person name="Slot J.C."/>
            <person name="Stielow J.B."/>
            <person name="Sun H."/>
            <person name="Kurtzman C.P."/>
            <person name="Blackwell M."/>
            <person name="Grigoriev I.V."/>
            <person name="Jeffries T.W."/>
        </authorList>
    </citation>
    <scope>NUCLEOTIDE SEQUENCE [LARGE SCALE GENOMIC DNA]</scope>
    <source>
        <strain evidence="10 11">DSM 6958</strain>
    </source>
</reference>
<organism evidence="10 11">
    <name type="scientific">Nadsonia fulvescens var. elongata DSM 6958</name>
    <dbReference type="NCBI Taxonomy" id="857566"/>
    <lineage>
        <taxon>Eukaryota</taxon>
        <taxon>Fungi</taxon>
        <taxon>Dikarya</taxon>
        <taxon>Ascomycota</taxon>
        <taxon>Saccharomycotina</taxon>
        <taxon>Dipodascomycetes</taxon>
        <taxon>Dipodascales</taxon>
        <taxon>Dipodascales incertae sedis</taxon>
        <taxon>Nadsonia</taxon>
    </lineage>
</organism>
<dbReference type="SUPFAM" id="SSF54631">
    <property type="entry name" value="CBS-domain pair"/>
    <property type="match status" value="2"/>
</dbReference>
<dbReference type="InterPro" id="IPR000644">
    <property type="entry name" value="CBS_dom"/>
</dbReference>
<evidence type="ECO:0000256" key="8">
    <source>
        <dbReference type="SAM" id="MobiDB-lite"/>
    </source>
</evidence>
<comment type="function">
    <text evidence="6">Involved in DNA replication and cell separation.</text>
</comment>
<protein>
    <submittedName>
        <fullName evidence="10">CBS-domain-containing protein</fullName>
    </submittedName>
</protein>
<evidence type="ECO:0000259" key="9">
    <source>
        <dbReference type="PROSITE" id="PS51371"/>
    </source>
</evidence>
<comment type="subcellular location">
    <subcellularLocation>
        <location evidence="1 6">Cytoplasm</location>
    </subcellularLocation>
</comment>
<comment type="similarity">
    <text evidence="2 6">Belongs to the SDS23 family.</text>
</comment>
<feature type="compositionally biased region" description="Low complexity" evidence="8">
    <location>
        <begin position="78"/>
        <end position="87"/>
    </location>
</feature>
<dbReference type="PIRSF" id="PIRSF018148">
    <property type="entry name" value="UCP018148_CBS_YBR214w"/>
    <property type="match status" value="1"/>
</dbReference>
<gene>
    <name evidence="10" type="ORF">NADFUDRAFT_81173</name>
</gene>
<dbReference type="GO" id="GO:0004865">
    <property type="term" value="F:protein serine/threonine phosphatase inhibitor activity"/>
    <property type="evidence" value="ECO:0007669"/>
    <property type="project" value="TreeGrafter"/>
</dbReference>
<evidence type="ECO:0000256" key="4">
    <source>
        <dbReference type="ARBA" id="ARBA00022737"/>
    </source>
</evidence>
<dbReference type="InterPro" id="IPR016711">
    <property type="entry name" value="Ssd23"/>
</dbReference>
<dbReference type="AlphaFoldDB" id="A0A1E3PRR5"/>
<keyword evidence="5 7" id="KW-0129">CBS domain</keyword>
<evidence type="ECO:0000313" key="11">
    <source>
        <dbReference type="Proteomes" id="UP000095009"/>
    </source>
</evidence>
<feature type="region of interest" description="Disordered" evidence="8">
    <location>
        <begin position="1"/>
        <end position="87"/>
    </location>
</feature>
<feature type="region of interest" description="Disordered" evidence="8">
    <location>
        <begin position="460"/>
        <end position="490"/>
    </location>
</feature>
<dbReference type="GO" id="GO:0042149">
    <property type="term" value="P:cellular response to glucose starvation"/>
    <property type="evidence" value="ECO:0007669"/>
    <property type="project" value="UniProtKB-UniRule"/>
</dbReference>
<evidence type="ECO:0000256" key="5">
    <source>
        <dbReference type="ARBA" id="ARBA00023122"/>
    </source>
</evidence>
<evidence type="ECO:0000256" key="1">
    <source>
        <dbReference type="ARBA" id="ARBA00004496"/>
    </source>
</evidence>
<dbReference type="PANTHER" id="PTHR13780">
    <property type="entry name" value="AMP-ACTIVATED PROTEIN KINASE, GAMMA REGULATORY SUBUNIT"/>
    <property type="match status" value="1"/>
</dbReference>
<dbReference type="PANTHER" id="PTHR13780:SF36">
    <property type="entry name" value="CBS DOMAIN-CONTAINING PROTEIN"/>
    <property type="match status" value="1"/>
</dbReference>
<keyword evidence="3 6" id="KW-0963">Cytoplasm</keyword>
<evidence type="ECO:0000256" key="3">
    <source>
        <dbReference type="ARBA" id="ARBA00022490"/>
    </source>
</evidence>
<dbReference type="EMBL" id="KV454406">
    <property type="protein sequence ID" value="ODQ68111.1"/>
    <property type="molecule type" value="Genomic_DNA"/>
</dbReference>